<dbReference type="PANTHER" id="PTHR10434">
    <property type="entry name" value="1-ACYL-SN-GLYCEROL-3-PHOSPHATE ACYLTRANSFERASE"/>
    <property type="match status" value="1"/>
</dbReference>
<reference evidence="4 5" key="1">
    <citation type="submission" date="2018-05" db="EMBL/GenBank/DDBJ databases">
        <title>A metagenomic window into the 2 km-deep terrestrial subsurface aquifer revealed taxonomically and functionally diverse microbial community comprising novel uncultured bacterial lineages.</title>
        <authorList>
            <person name="Kadnikov V.V."/>
            <person name="Mardanov A.V."/>
            <person name="Beletsky A.V."/>
            <person name="Banks D."/>
            <person name="Pimenov N.V."/>
            <person name="Frank Y.A."/>
            <person name="Karnachuk O.V."/>
            <person name="Ravin N.V."/>
        </authorList>
    </citation>
    <scope>NUCLEOTIDE SEQUENCE [LARGE SCALE GENOMIC DNA]</scope>
    <source>
        <strain evidence="4">BY</strain>
    </source>
</reference>
<protein>
    <submittedName>
        <fullName evidence="4">1-acyl-sn-glycerol-3-phosphate acyltransferase</fullName>
    </submittedName>
</protein>
<evidence type="ECO:0000313" key="4">
    <source>
        <dbReference type="EMBL" id="AXA35467.1"/>
    </source>
</evidence>
<name>A0A2Z4Y2M5_SUMC1</name>
<organism evidence="4 5">
    <name type="scientific">Sumerlaea chitinivorans</name>
    <dbReference type="NCBI Taxonomy" id="2250252"/>
    <lineage>
        <taxon>Bacteria</taxon>
        <taxon>Candidatus Sumerlaeota</taxon>
        <taxon>Candidatus Sumerlaeia</taxon>
        <taxon>Candidatus Sumerlaeales</taxon>
        <taxon>Candidatus Sumerlaeaceae</taxon>
        <taxon>Candidatus Sumerlaea</taxon>
    </lineage>
</organism>
<proteinExistence type="predicted"/>
<dbReference type="SMART" id="SM00563">
    <property type="entry name" value="PlsC"/>
    <property type="match status" value="1"/>
</dbReference>
<keyword evidence="2 4" id="KW-0012">Acyltransferase</keyword>
<evidence type="ECO:0000259" key="3">
    <source>
        <dbReference type="SMART" id="SM00563"/>
    </source>
</evidence>
<sequence length="236" mass="27180">MKLIRRYAPGLARPRGDILRTNVLWEITRAVFILYFRIFHFLRYRCQNLLPDHGPAIITPNHVSYYDALVVPAGIPYRMRFMAMEPLFRVPLLGWFISLYGAFPVKLKSADKGAVSQTIRVLERNEVVLIFPEGGRSPDGKLAPFEQGAARIALTTGATLVPVSIIGAYEAWPKHHLLPRWFRPIVVKYHQPISVPKLEDRHQIKEAIPHVNAQIAQPIQRRLAAWERLKRIKSRR</sequence>
<accession>A0A2Z4Y2M5</accession>
<dbReference type="EMBL" id="CP030759">
    <property type="protein sequence ID" value="AXA35467.1"/>
    <property type="molecule type" value="Genomic_DNA"/>
</dbReference>
<keyword evidence="1 4" id="KW-0808">Transferase</keyword>
<dbReference type="InterPro" id="IPR002123">
    <property type="entry name" value="Plipid/glycerol_acylTrfase"/>
</dbReference>
<evidence type="ECO:0000256" key="1">
    <source>
        <dbReference type="ARBA" id="ARBA00022679"/>
    </source>
</evidence>
<dbReference type="PANTHER" id="PTHR10434:SF11">
    <property type="entry name" value="1-ACYL-SN-GLYCEROL-3-PHOSPHATE ACYLTRANSFERASE"/>
    <property type="match status" value="1"/>
</dbReference>
<feature type="domain" description="Phospholipid/glycerol acyltransferase" evidence="3">
    <location>
        <begin position="56"/>
        <end position="168"/>
    </location>
</feature>
<dbReference type="Proteomes" id="UP000262583">
    <property type="component" value="Chromosome"/>
</dbReference>
<dbReference type="Pfam" id="PF01553">
    <property type="entry name" value="Acyltransferase"/>
    <property type="match status" value="1"/>
</dbReference>
<dbReference type="CDD" id="cd07989">
    <property type="entry name" value="LPLAT_AGPAT-like"/>
    <property type="match status" value="1"/>
</dbReference>
<dbReference type="GO" id="GO:0006654">
    <property type="term" value="P:phosphatidic acid biosynthetic process"/>
    <property type="evidence" value="ECO:0007669"/>
    <property type="project" value="TreeGrafter"/>
</dbReference>
<gene>
    <name evidence="4" type="ORF">BRCON_0690</name>
</gene>
<dbReference type="KEGG" id="schv:BRCON_0690"/>
<dbReference type="AlphaFoldDB" id="A0A2Z4Y2M5"/>
<dbReference type="SUPFAM" id="SSF69593">
    <property type="entry name" value="Glycerol-3-phosphate (1)-acyltransferase"/>
    <property type="match status" value="1"/>
</dbReference>
<evidence type="ECO:0000256" key="2">
    <source>
        <dbReference type="ARBA" id="ARBA00023315"/>
    </source>
</evidence>
<evidence type="ECO:0000313" key="5">
    <source>
        <dbReference type="Proteomes" id="UP000262583"/>
    </source>
</evidence>
<dbReference type="GO" id="GO:0003841">
    <property type="term" value="F:1-acylglycerol-3-phosphate O-acyltransferase activity"/>
    <property type="evidence" value="ECO:0007669"/>
    <property type="project" value="TreeGrafter"/>
</dbReference>